<organism evidence="4 5">
    <name type="scientific">Microvirga tunisiensis</name>
    <dbReference type="NCBI Taxonomy" id="2108360"/>
    <lineage>
        <taxon>Bacteria</taxon>
        <taxon>Pseudomonadati</taxon>
        <taxon>Pseudomonadota</taxon>
        <taxon>Alphaproteobacteria</taxon>
        <taxon>Hyphomicrobiales</taxon>
        <taxon>Methylobacteriaceae</taxon>
        <taxon>Microvirga</taxon>
    </lineage>
</organism>
<comment type="caution">
    <text evidence="4">The sequence shown here is derived from an EMBL/GenBank/DDBJ whole genome shotgun (WGS) entry which is preliminary data.</text>
</comment>
<dbReference type="OrthoDB" id="9787920at2"/>
<proteinExistence type="predicted"/>
<keyword evidence="5" id="KW-1185">Reference proteome</keyword>
<dbReference type="SUPFAM" id="SSF55729">
    <property type="entry name" value="Acyl-CoA N-acyltransferases (Nat)"/>
    <property type="match status" value="1"/>
</dbReference>
<evidence type="ECO:0000259" key="3">
    <source>
        <dbReference type="PROSITE" id="PS51186"/>
    </source>
</evidence>
<dbReference type="CDD" id="cd04301">
    <property type="entry name" value="NAT_SF"/>
    <property type="match status" value="1"/>
</dbReference>
<evidence type="ECO:0000256" key="1">
    <source>
        <dbReference type="ARBA" id="ARBA00022679"/>
    </source>
</evidence>
<evidence type="ECO:0000313" key="5">
    <source>
        <dbReference type="Proteomes" id="UP000403266"/>
    </source>
</evidence>
<accession>A0A5N7MF12</accession>
<dbReference type="PROSITE" id="PS51186">
    <property type="entry name" value="GNAT"/>
    <property type="match status" value="1"/>
</dbReference>
<dbReference type="PANTHER" id="PTHR43420">
    <property type="entry name" value="ACETYLTRANSFERASE"/>
    <property type="match status" value="1"/>
</dbReference>
<sequence>MTQLPTITFVEDASALHPIVLEGVRDFNKTLFANHPPGQDLAIAIRNPDSNEPVRGLLGRTNGGWLGIELLFVPEAFRGMGLATQLIALAEDEARNRGCHSVWIDTLNPEALRLYQRLGYEIFGELKDYPVGGSRFFLQKKLGPIA</sequence>
<dbReference type="Proteomes" id="UP000403266">
    <property type="component" value="Unassembled WGS sequence"/>
</dbReference>
<dbReference type="InterPro" id="IPR050680">
    <property type="entry name" value="YpeA/RimI_acetyltransf"/>
</dbReference>
<dbReference type="GO" id="GO:0016747">
    <property type="term" value="F:acyltransferase activity, transferring groups other than amino-acyl groups"/>
    <property type="evidence" value="ECO:0007669"/>
    <property type="project" value="InterPro"/>
</dbReference>
<keyword evidence="2" id="KW-0012">Acyltransferase</keyword>
<dbReference type="EMBL" id="VOSK01000010">
    <property type="protein sequence ID" value="MPR24724.1"/>
    <property type="molecule type" value="Genomic_DNA"/>
</dbReference>
<dbReference type="InterPro" id="IPR000182">
    <property type="entry name" value="GNAT_dom"/>
</dbReference>
<feature type="domain" description="N-acetyltransferase" evidence="3">
    <location>
        <begin position="2"/>
        <end position="143"/>
    </location>
</feature>
<reference evidence="4 5" key="1">
    <citation type="journal article" date="2019" name="Syst. Appl. Microbiol.">
        <title>Microvirga tunisiensis sp. nov., a root nodule symbiotic bacterium isolated from Lupinus micranthus and L. luteus grown in Northern Tunisia.</title>
        <authorList>
            <person name="Msaddak A."/>
            <person name="Rejili M."/>
            <person name="Duran D."/>
            <person name="Mars M."/>
            <person name="Palacios J.M."/>
            <person name="Ruiz-Argueso T."/>
            <person name="Rey L."/>
            <person name="Imperial J."/>
        </authorList>
    </citation>
    <scope>NUCLEOTIDE SEQUENCE [LARGE SCALE GENOMIC DNA]</scope>
    <source>
        <strain evidence="4 5">Lmie10</strain>
    </source>
</reference>
<dbReference type="Pfam" id="PF00583">
    <property type="entry name" value="Acetyltransf_1"/>
    <property type="match status" value="1"/>
</dbReference>
<gene>
    <name evidence="4" type="ORF">FS320_05635</name>
</gene>
<evidence type="ECO:0000256" key="2">
    <source>
        <dbReference type="ARBA" id="ARBA00023315"/>
    </source>
</evidence>
<dbReference type="Gene3D" id="3.40.630.30">
    <property type="match status" value="1"/>
</dbReference>
<evidence type="ECO:0000313" key="4">
    <source>
        <dbReference type="EMBL" id="MPR24724.1"/>
    </source>
</evidence>
<name>A0A5N7MF12_9HYPH</name>
<keyword evidence="1 4" id="KW-0808">Transferase</keyword>
<dbReference type="AlphaFoldDB" id="A0A5N7MF12"/>
<protein>
    <submittedName>
        <fullName evidence="4">GNAT family N-acetyltransferase</fullName>
    </submittedName>
</protein>
<dbReference type="InterPro" id="IPR016181">
    <property type="entry name" value="Acyl_CoA_acyltransferase"/>
</dbReference>